<dbReference type="PRINTS" id="PR00813">
    <property type="entry name" value="BCTERIALGSPG"/>
</dbReference>
<proteinExistence type="inferred from homology"/>
<dbReference type="InterPro" id="IPR016940">
    <property type="entry name" value="ComGC"/>
</dbReference>
<dbReference type="InterPro" id="IPR012902">
    <property type="entry name" value="N_methyl_site"/>
</dbReference>
<dbReference type="STRING" id="1305675.BFG57_14505"/>
<dbReference type="GO" id="GO:0005886">
    <property type="term" value="C:plasma membrane"/>
    <property type="evidence" value="ECO:0007669"/>
    <property type="project" value="UniProtKB-SubCell"/>
</dbReference>
<evidence type="ECO:0000256" key="9">
    <source>
        <dbReference type="ARBA" id="ARBA00043982"/>
    </source>
</evidence>
<evidence type="ECO:0000256" key="8">
    <source>
        <dbReference type="ARBA" id="ARBA00023287"/>
    </source>
</evidence>
<feature type="transmembrane region" description="Helical" evidence="10">
    <location>
        <begin position="6"/>
        <end position="29"/>
    </location>
</feature>
<comment type="caution">
    <text evidence="11">The sequence shown here is derived from an EMBL/GenBank/DDBJ whole genome shotgun (WGS) entry which is preliminary data.</text>
</comment>
<reference evidence="11 12" key="1">
    <citation type="submission" date="2016-08" db="EMBL/GenBank/DDBJ databases">
        <title>Genome of Bacillus solimangrovi GH2-4.</title>
        <authorList>
            <person name="Lim S."/>
            <person name="Kim B.-C."/>
        </authorList>
    </citation>
    <scope>NUCLEOTIDE SEQUENCE [LARGE SCALE GENOMIC DNA]</scope>
    <source>
        <strain evidence="11 12">GH2-4</strain>
    </source>
</reference>
<accession>A0A1E5LFM0</accession>
<evidence type="ECO:0000313" key="11">
    <source>
        <dbReference type="EMBL" id="OEH92885.1"/>
    </source>
</evidence>
<dbReference type="NCBIfam" id="NF040999">
    <property type="entry name" value="pilin_ComGC"/>
    <property type="match status" value="1"/>
</dbReference>
<evidence type="ECO:0000256" key="3">
    <source>
        <dbReference type="ARBA" id="ARBA00022475"/>
    </source>
</evidence>
<keyword evidence="7 10" id="KW-0472">Membrane</keyword>
<dbReference type="AlphaFoldDB" id="A0A1E5LFM0"/>
<dbReference type="GO" id="GO:0015628">
    <property type="term" value="P:protein secretion by the type II secretion system"/>
    <property type="evidence" value="ECO:0007669"/>
    <property type="project" value="InterPro"/>
</dbReference>
<organism evidence="11 12">
    <name type="scientific">Bacillus solimangrovi</name>
    <dbReference type="NCBI Taxonomy" id="1305675"/>
    <lineage>
        <taxon>Bacteria</taxon>
        <taxon>Bacillati</taxon>
        <taxon>Bacillota</taxon>
        <taxon>Bacilli</taxon>
        <taxon>Bacillales</taxon>
        <taxon>Bacillaceae</taxon>
        <taxon>Bacillus</taxon>
    </lineage>
</organism>
<keyword evidence="12" id="KW-1185">Reference proteome</keyword>
<name>A0A1E5LFM0_9BACI</name>
<evidence type="ECO:0000256" key="1">
    <source>
        <dbReference type="ARBA" id="ARBA00004162"/>
    </source>
</evidence>
<keyword evidence="8" id="KW-0178">Competence</keyword>
<evidence type="ECO:0000256" key="6">
    <source>
        <dbReference type="ARBA" id="ARBA00022989"/>
    </source>
</evidence>
<dbReference type="Proteomes" id="UP000095209">
    <property type="component" value="Unassembled WGS sequence"/>
</dbReference>
<protein>
    <submittedName>
        <fullName evidence="11">Competence protein ComG</fullName>
    </submittedName>
</protein>
<dbReference type="InterPro" id="IPR045584">
    <property type="entry name" value="Pilin-like"/>
</dbReference>
<evidence type="ECO:0000256" key="2">
    <source>
        <dbReference type="ARBA" id="ARBA00004241"/>
    </source>
</evidence>
<sequence>MNERGFTLIEMLIVLMIISTLLLITVPNITKHNAVVKDKGCSALVKLVEAQVQAYEIEHSEFPDSIADLRAQGYIETEICPGGEVLTLDTSDGSVSASATP</sequence>
<evidence type="ECO:0000256" key="5">
    <source>
        <dbReference type="ARBA" id="ARBA00022692"/>
    </source>
</evidence>
<dbReference type="OrthoDB" id="1798043at2"/>
<dbReference type="GO" id="GO:0009986">
    <property type="term" value="C:cell surface"/>
    <property type="evidence" value="ECO:0007669"/>
    <property type="project" value="UniProtKB-SubCell"/>
</dbReference>
<keyword evidence="6 10" id="KW-1133">Transmembrane helix</keyword>
<comment type="subcellular location">
    <subcellularLocation>
        <location evidence="1">Cell membrane</location>
        <topology evidence="1">Single-pass membrane protein</topology>
    </subcellularLocation>
    <subcellularLocation>
        <location evidence="2">Cell surface</location>
    </subcellularLocation>
</comment>
<dbReference type="PROSITE" id="PS00409">
    <property type="entry name" value="PROKAR_NTER_METHYL"/>
    <property type="match status" value="1"/>
</dbReference>
<gene>
    <name evidence="11" type="ORF">BFG57_14505</name>
</gene>
<dbReference type="GO" id="GO:0030420">
    <property type="term" value="P:establishment of competence for transformation"/>
    <property type="evidence" value="ECO:0007669"/>
    <property type="project" value="UniProtKB-KW"/>
</dbReference>
<dbReference type="EMBL" id="MJEH01000021">
    <property type="protein sequence ID" value="OEH92885.1"/>
    <property type="molecule type" value="Genomic_DNA"/>
</dbReference>
<evidence type="ECO:0000256" key="7">
    <source>
        <dbReference type="ARBA" id="ARBA00023136"/>
    </source>
</evidence>
<comment type="similarity">
    <text evidence="9">Belongs to the ComGC family.</text>
</comment>
<keyword evidence="3" id="KW-1003">Cell membrane</keyword>
<keyword evidence="4" id="KW-0488">Methylation</keyword>
<keyword evidence="5 10" id="KW-0812">Transmembrane</keyword>
<dbReference type="RefSeq" id="WP_069717063.1">
    <property type="nucleotide sequence ID" value="NZ_MJEH01000021.1"/>
</dbReference>
<dbReference type="Gene3D" id="3.30.700.10">
    <property type="entry name" value="Glycoprotein, Type 4 Pilin"/>
    <property type="match status" value="1"/>
</dbReference>
<evidence type="ECO:0000256" key="4">
    <source>
        <dbReference type="ARBA" id="ARBA00022481"/>
    </source>
</evidence>
<dbReference type="Pfam" id="PF07963">
    <property type="entry name" value="N_methyl"/>
    <property type="match status" value="1"/>
</dbReference>
<dbReference type="GO" id="GO:0015627">
    <property type="term" value="C:type II protein secretion system complex"/>
    <property type="evidence" value="ECO:0007669"/>
    <property type="project" value="InterPro"/>
</dbReference>
<dbReference type="SUPFAM" id="SSF54523">
    <property type="entry name" value="Pili subunits"/>
    <property type="match status" value="1"/>
</dbReference>
<dbReference type="InterPro" id="IPR000983">
    <property type="entry name" value="Bac_GSPG_pilin"/>
</dbReference>
<evidence type="ECO:0000256" key="10">
    <source>
        <dbReference type="SAM" id="Phobius"/>
    </source>
</evidence>
<dbReference type="NCBIfam" id="TIGR02532">
    <property type="entry name" value="IV_pilin_GFxxxE"/>
    <property type="match status" value="1"/>
</dbReference>
<evidence type="ECO:0000313" key="12">
    <source>
        <dbReference type="Proteomes" id="UP000095209"/>
    </source>
</evidence>